<evidence type="ECO:0000256" key="9">
    <source>
        <dbReference type="SAM" id="Coils"/>
    </source>
</evidence>
<evidence type="ECO:0000256" key="6">
    <source>
        <dbReference type="ARBA" id="ARBA00023082"/>
    </source>
</evidence>
<accession>A0ABN1M5L6</accession>
<sequence>MNFNNRLELVQSQKLVMTTQLKQSLAILNMSKVELEEEIRKESEENPLLDIERKEEINWEAYINNIDNGYKGEKTYNPDNDLNLENIIREETNLYEYLNLQIGLYKLTELEKEICNYIIDSLDEDGYLRIEEQYILGDLGIDKFTFENCLTKIQQLDPVGVGARNLVECLIIQIKNQGIYDEDLIQIIKEDLYLIASNKIKEISKKHKLPMDKCITLVNKIKKLDPKPGRLCSSEKTVYVQPDVIVEKIENEFVIYINERDSYVLKINNFYKEVLKNSSTDNEAKDFIKSKLNSATNLAKNIQSRNHTILKIAESIVSCQEEFFNKGPQFIKPLKLKDIAYMIECHESTVSRGVNGKYMLTPFGVYEFKYFFSSAIETTSNEMASSTSIKKIIKETIKGENKKKPLSDEQLSKILKDSGISVARRTVAKYREELQIPSSSKRREY</sequence>
<keyword evidence="7" id="KW-0238">DNA-binding</keyword>
<keyword evidence="6" id="KW-0731">Sigma factor</keyword>
<feature type="domain" description="RNA polymerase sigma factor 54 core-binding" evidence="11">
    <location>
        <begin position="84"/>
        <end position="271"/>
    </location>
</feature>
<dbReference type="NCBIfam" id="TIGR02395">
    <property type="entry name" value="rpoN_sigma"/>
    <property type="match status" value="1"/>
</dbReference>
<dbReference type="PROSITE" id="PS00718">
    <property type="entry name" value="SIGMA54_2"/>
    <property type="match status" value="1"/>
</dbReference>
<organism evidence="12 13">
    <name type="scientific">Paraclostridium tenue</name>
    <dbReference type="NCBI Taxonomy" id="1737"/>
    <lineage>
        <taxon>Bacteria</taxon>
        <taxon>Bacillati</taxon>
        <taxon>Bacillota</taxon>
        <taxon>Clostridia</taxon>
        <taxon>Peptostreptococcales</taxon>
        <taxon>Peptostreptococcaceae</taxon>
        <taxon>Paraclostridium</taxon>
    </lineage>
</organism>
<evidence type="ECO:0000313" key="12">
    <source>
        <dbReference type="EMBL" id="GAA0864545.1"/>
    </source>
</evidence>
<dbReference type="PIRSF" id="PIRSF000774">
    <property type="entry name" value="RpoN"/>
    <property type="match status" value="1"/>
</dbReference>
<evidence type="ECO:0000256" key="4">
    <source>
        <dbReference type="ARBA" id="ARBA00022695"/>
    </source>
</evidence>
<feature type="domain" description="RNA polymerase sigma factor 54 DNA-binding" evidence="10">
    <location>
        <begin position="286"/>
        <end position="443"/>
    </location>
</feature>
<comment type="similarity">
    <text evidence="1">Belongs to the sigma-54 factor family.</text>
</comment>
<keyword evidence="5" id="KW-0805">Transcription regulation</keyword>
<name>A0ABN1M5L6_9FIRM</name>
<evidence type="ECO:0000259" key="11">
    <source>
        <dbReference type="Pfam" id="PF04963"/>
    </source>
</evidence>
<dbReference type="Pfam" id="PF00309">
    <property type="entry name" value="Sigma54_AID"/>
    <property type="match status" value="1"/>
</dbReference>
<feature type="coiled-coil region" evidence="9">
    <location>
        <begin position="25"/>
        <end position="52"/>
    </location>
</feature>
<dbReference type="Proteomes" id="UP001400965">
    <property type="component" value="Unassembled WGS sequence"/>
</dbReference>
<evidence type="ECO:0000256" key="7">
    <source>
        <dbReference type="ARBA" id="ARBA00023125"/>
    </source>
</evidence>
<dbReference type="Pfam" id="PF04963">
    <property type="entry name" value="Sigma54_CBD"/>
    <property type="match status" value="1"/>
</dbReference>
<dbReference type="InterPro" id="IPR007046">
    <property type="entry name" value="RNA_pol_sigma_54_core-bd"/>
</dbReference>
<keyword evidence="13" id="KW-1185">Reference proteome</keyword>
<dbReference type="Pfam" id="PF04552">
    <property type="entry name" value="Sigma54_DBD"/>
    <property type="match status" value="1"/>
</dbReference>
<evidence type="ECO:0000313" key="13">
    <source>
        <dbReference type="Proteomes" id="UP001400965"/>
    </source>
</evidence>
<keyword evidence="8" id="KW-0804">Transcription</keyword>
<proteinExistence type="inferred from homology"/>
<reference evidence="12 13" key="1">
    <citation type="journal article" date="2019" name="Int. J. Syst. Evol. Microbiol.">
        <title>The Global Catalogue of Microorganisms (GCM) 10K type strain sequencing project: providing services to taxonomists for standard genome sequencing and annotation.</title>
        <authorList>
            <consortium name="The Broad Institute Genomics Platform"/>
            <consortium name="The Broad Institute Genome Sequencing Center for Infectious Disease"/>
            <person name="Wu L."/>
            <person name="Ma J."/>
        </authorList>
    </citation>
    <scope>NUCLEOTIDE SEQUENCE [LARGE SCALE GENOMIC DNA]</scope>
    <source>
        <strain evidence="12 13">JCM 6486</strain>
    </source>
</reference>
<evidence type="ECO:0000256" key="1">
    <source>
        <dbReference type="ARBA" id="ARBA00008798"/>
    </source>
</evidence>
<dbReference type="Gene3D" id="1.10.10.1330">
    <property type="entry name" value="RNA polymerase sigma-54 factor, core-binding domain"/>
    <property type="match status" value="1"/>
</dbReference>
<evidence type="ECO:0000256" key="5">
    <source>
        <dbReference type="ARBA" id="ARBA00023015"/>
    </source>
</evidence>
<protein>
    <submittedName>
        <fullName evidence="12">RNA polymerase factor sigma-54</fullName>
    </submittedName>
</protein>
<dbReference type="PROSITE" id="PS50044">
    <property type="entry name" value="SIGMA54_3"/>
    <property type="match status" value="1"/>
</dbReference>
<gene>
    <name evidence="12" type="primary">rpoN</name>
    <name evidence="12" type="ORF">GCM10008917_18440</name>
</gene>
<evidence type="ECO:0000259" key="10">
    <source>
        <dbReference type="Pfam" id="PF04552"/>
    </source>
</evidence>
<keyword evidence="9" id="KW-0175">Coiled coil</keyword>
<evidence type="ECO:0000256" key="8">
    <source>
        <dbReference type="ARBA" id="ARBA00023163"/>
    </source>
</evidence>
<dbReference type="InterPro" id="IPR038709">
    <property type="entry name" value="RpoN_core-bd_sf"/>
</dbReference>
<keyword evidence="4" id="KW-0548">Nucleotidyltransferase</keyword>
<dbReference type="PRINTS" id="PR00045">
    <property type="entry name" value="SIGMA54FCT"/>
</dbReference>
<dbReference type="PANTHER" id="PTHR32248">
    <property type="entry name" value="RNA POLYMERASE SIGMA-54 FACTOR"/>
    <property type="match status" value="1"/>
</dbReference>
<dbReference type="RefSeq" id="WP_346045205.1">
    <property type="nucleotide sequence ID" value="NZ_BAAACP010000010.1"/>
</dbReference>
<dbReference type="InterPro" id="IPR000394">
    <property type="entry name" value="RNA_pol_sigma_54"/>
</dbReference>
<dbReference type="PANTHER" id="PTHR32248:SF4">
    <property type="entry name" value="RNA POLYMERASE SIGMA-54 FACTOR"/>
    <property type="match status" value="1"/>
</dbReference>
<keyword evidence="2" id="KW-0240">DNA-directed RNA polymerase</keyword>
<dbReference type="EMBL" id="BAAACP010000010">
    <property type="protein sequence ID" value="GAA0864545.1"/>
    <property type="molecule type" value="Genomic_DNA"/>
</dbReference>
<keyword evidence="3" id="KW-0808">Transferase</keyword>
<comment type="caution">
    <text evidence="12">The sequence shown here is derived from an EMBL/GenBank/DDBJ whole genome shotgun (WGS) entry which is preliminary data.</text>
</comment>
<evidence type="ECO:0000256" key="3">
    <source>
        <dbReference type="ARBA" id="ARBA00022679"/>
    </source>
</evidence>
<dbReference type="InterPro" id="IPR007634">
    <property type="entry name" value="RNA_pol_sigma_54_DNA-bd"/>
</dbReference>
<evidence type="ECO:0000256" key="2">
    <source>
        <dbReference type="ARBA" id="ARBA00022478"/>
    </source>
</evidence>
<dbReference type="PROSITE" id="PS00717">
    <property type="entry name" value="SIGMA54_1"/>
    <property type="match status" value="1"/>
</dbReference>
<dbReference type="Gene3D" id="1.10.10.60">
    <property type="entry name" value="Homeodomain-like"/>
    <property type="match status" value="1"/>
</dbReference>